<sequence>MVDDETLRALATALPEVAEASNGQQVAFEVAGKGLAWSYLARPAPKAKRVLVPGVIAIRCLMETKQMLIEAAPERFFDDAHYRGYPAVLVRLAEIDADELAGLLRTAWTLVAPKALVKRHS</sequence>
<dbReference type="RefSeq" id="WP_198576529.1">
    <property type="nucleotide sequence ID" value="NZ_JADWOX010000008.1"/>
</dbReference>
<dbReference type="SUPFAM" id="SSF142906">
    <property type="entry name" value="YjbR-like"/>
    <property type="match status" value="1"/>
</dbReference>
<dbReference type="EMBL" id="JADWOX010000008">
    <property type="protein sequence ID" value="MBI1684615.1"/>
    <property type="molecule type" value="Genomic_DNA"/>
</dbReference>
<dbReference type="GO" id="GO:0003677">
    <property type="term" value="F:DNA binding"/>
    <property type="evidence" value="ECO:0007669"/>
    <property type="project" value="UniProtKB-KW"/>
</dbReference>
<organism evidence="1 2">
    <name type="scientific">Caulobacter hibisci</name>
    <dbReference type="NCBI Taxonomy" id="2035993"/>
    <lineage>
        <taxon>Bacteria</taxon>
        <taxon>Pseudomonadati</taxon>
        <taxon>Pseudomonadota</taxon>
        <taxon>Alphaproteobacteria</taxon>
        <taxon>Caulobacterales</taxon>
        <taxon>Caulobacteraceae</taxon>
        <taxon>Caulobacter</taxon>
    </lineage>
</organism>
<name>A0ABS0T0I0_9CAUL</name>
<protein>
    <submittedName>
        <fullName evidence="1">MmcQ/YjbR family DNA-binding protein</fullName>
    </submittedName>
</protein>
<dbReference type="Proteomes" id="UP000639859">
    <property type="component" value="Unassembled WGS sequence"/>
</dbReference>
<reference evidence="1 2" key="1">
    <citation type="submission" date="2020-11" db="EMBL/GenBank/DDBJ databases">
        <title>genome sequence of strain KACC 18849.</title>
        <authorList>
            <person name="Gao J."/>
            <person name="Zhang X."/>
        </authorList>
    </citation>
    <scope>NUCLEOTIDE SEQUENCE [LARGE SCALE GENOMIC DNA]</scope>
    <source>
        <strain evidence="1 2">KACC 18849</strain>
    </source>
</reference>
<dbReference type="InterPro" id="IPR058532">
    <property type="entry name" value="YjbR/MT2646/Rv2570-like"/>
</dbReference>
<gene>
    <name evidence="1" type="ORF">I4Q42_13160</name>
</gene>
<evidence type="ECO:0000313" key="2">
    <source>
        <dbReference type="Proteomes" id="UP000639859"/>
    </source>
</evidence>
<dbReference type="Pfam" id="PF04237">
    <property type="entry name" value="YjbR"/>
    <property type="match status" value="1"/>
</dbReference>
<keyword evidence="1" id="KW-0238">DNA-binding</keyword>
<comment type="caution">
    <text evidence="1">The sequence shown here is derived from an EMBL/GenBank/DDBJ whole genome shotgun (WGS) entry which is preliminary data.</text>
</comment>
<evidence type="ECO:0000313" key="1">
    <source>
        <dbReference type="EMBL" id="MBI1684615.1"/>
    </source>
</evidence>
<keyword evidence="2" id="KW-1185">Reference proteome</keyword>
<dbReference type="InterPro" id="IPR038056">
    <property type="entry name" value="YjbR-like_sf"/>
</dbReference>
<accession>A0ABS0T0I0</accession>
<proteinExistence type="predicted"/>